<evidence type="ECO:0000256" key="1">
    <source>
        <dbReference type="ARBA" id="ARBA00006821"/>
    </source>
</evidence>
<reference evidence="10 12" key="1">
    <citation type="journal article" date="2014" name="Genome Announc.">
        <title>Draft Genome Sequence of Bacillus alcalophilus AV1934, a Classic Alkaliphile Isolated from Human Feces in 1934.</title>
        <authorList>
            <person name="Attie O."/>
            <person name="Jayaprakash A."/>
            <person name="Shah H."/>
            <person name="Paulsen I.T."/>
            <person name="Morino M."/>
            <person name="Takahashi Y."/>
            <person name="Narumi I."/>
            <person name="Sachidanandam R."/>
            <person name="Satoh K."/>
            <person name="Ito M."/>
            <person name="Krulwich T.A."/>
        </authorList>
    </citation>
    <scope>NUCLEOTIDE SEQUENCE [LARGE SCALE GENOMIC DNA]</scope>
    <source>
        <strain evidence="10 12">AV1934</strain>
    </source>
</reference>
<dbReference type="InterPro" id="IPR040042">
    <property type="entry name" value="Branching_enz_MT3115-like"/>
</dbReference>
<sequence length="926" mass="107788">MKEGYFSLVLHAHLPYVRHEEEERLEERWLFEAMTETYIPLIWSLKSAQVKEALTISFTPPLMEMLADERMQKRYLAHLDLTEQLILKELVEQDNPDERKVIKFYQERFQRIKDTYKYYNFNILNAYKELKEQKLVTLMTSAATHAFLPYVQTKNAIRSQIVEGIRCFEAHFGEKPLGFWLPECAFAPGIDRILVEEGIRYAFADEHAILSADPHPEKGSGAPIYTPHGLILFPRHTTLSSKVWSSTLGYPGDVDYREFYRDIAYERDWDYIQPFVHSEGIRIDTGLKYKRITANSEHKETYVRDWAMGKIQAHADDYIHSIHQEVEAYGEQSYPPYLMVAPFDAELFGHWWFEGPEWIEALLKKGADSVSFITPEEYMHRHYYDFTTSHVSFSTWGRDGYGDVWLNETNTFLYKHHHQMEQDLATTVALFNEPSSLQRRAMQQMVREWMLAVSSDWAFIFDGQSTAQYAYERFKNHFNRFNHLKETLLNHQLTEAYLTRMEQAFPFLEKVDEQIFLSEHDRYVHSVKPSNLVPANKKKILMLSWEFPPMMVGGLSRHVFDLSRALTKDGHEVHVLTSYVEGYPTYENNLGIHVYRVKGLQPKAASFFDWVGSLNMAMVHCLEKITRTVQFDIVHAHDWLVSVAAKAIKSKYNIPLLVTIHATEHGRNHGIHNDLQFEINQKEWELTYEADQIIVCSSYMNEELKTIFSLPEEKMAIIPNGVDIEQVSVHHDQDFNIDDDNRFTIFSVGRVVKEKGFETIIYAAENMRQKGVDFKFVVAGKGPMLEQYRQLVYEKGLEHYVLFLGFISDEERNAWLRRSDVVLFPSLYEPFGIVALEGMAAGKATIVSDTGGLADIIDHGKNGLKMIPGHVESLVDQVLYLFNHPIVREQLAEQGLLDVKSKYDWNQIAQQTLLEMDKCLHQQMKV</sequence>
<dbReference type="Gene3D" id="3.40.50.2000">
    <property type="entry name" value="Glycogen Phosphorylase B"/>
    <property type="match status" value="2"/>
</dbReference>
<organism evidence="10 12">
    <name type="scientific">Alkalihalobacillus alcalophilus ATCC 27647 = CGMCC 1.3604</name>
    <dbReference type="NCBI Taxonomy" id="1218173"/>
    <lineage>
        <taxon>Bacteria</taxon>
        <taxon>Bacillati</taxon>
        <taxon>Bacillota</taxon>
        <taxon>Bacilli</taxon>
        <taxon>Bacillales</taxon>
        <taxon>Bacillaceae</taxon>
        <taxon>Alkalihalobacillus</taxon>
    </lineage>
</organism>
<dbReference type="GO" id="GO:0005576">
    <property type="term" value="C:extracellular region"/>
    <property type="evidence" value="ECO:0007669"/>
    <property type="project" value="TreeGrafter"/>
</dbReference>
<dbReference type="Proteomes" id="UP000297014">
    <property type="component" value="Unassembled WGS sequence"/>
</dbReference>
<feature type="domain" description="Glycoside hydrolase family 57 N-terminal" evidence="7">
    <location>
        <begin position="8"/>
        <end position="340"/>
    </location>
</feature>
<feature type="binding site" evidence="4">
    <location>
        <position position="235"/>
    </location>
    <ligand>
        <name>substrate</name>
    </ligand>
</feature>
<dbReference type="EMBL" id="JALP01000070">
    <property type="protein sequence ID" value="THG91434.1"/>
    <property type="molecule type" value="Genomic_DNA"/>
</dbReference>
<dbReference type="InterPro" id="IPR037090">
    <property type="entry name" value="57_glycoside_trans_central"/>
</dbReference>
<evidence type="ECO:0000256" key="2">
    <source>
        <dbReference type="ARBA" id="ARBA00023277"/>
    </source>
</evidence>
<dbReference type="eggNOG" id="COG0438">
    <property type="taxonomic scope" value="Bacteria"/>
</dbReference>
<feature type="active site" description="Proton donor" evidence="3">
    <location>
        <position position="344"/>
    </location>
</feature>
<feature type="domain" description="1,4-alpha-glucan branching enzyme C-terminal" evidence="8">
    <location>
        <begin position="416"/>
        <end position="516"/>
    </location>
</feature>
<dbReference type="PANTHER" id="PTHR41695">
    <property type="entry name" value="1,4-ALPHA-GLUCAN BRANCHING ENZYME RV3031-RELATED"/>
    <property type="match status" value="1"/>
</dbReference>
<feature type="domain" description="Glycosyltransferase subfamily 4-like N-terminal" evidence="9">
    <location>
        <begin position="552"/>
        <end position="726"/>
    </location>
</feature>
<feature type="active site" description="Nucleophile" evidence="3">
    <location>
        <position position="183"/>
    </location>
</feature>
<evidence type="ECO:0000256" key="5">
    <source>
        <dbReference type="RuleBase" id="RU361196"/>
    </source>
</evidence>
<dbReference type="SUPFAM" id="SSF53756">
    <property type="entry name" value="UDP-Glycosyltransferase/glycogen phosphorylase"/>
    <property type="match status" value="1"/>
</dbReference>
<dbReference type="Pfam" id="PF03065">
    <property type="entry name" value="Glyco_hydro_57"/>
    <property type="match status" value="1"/>
</dbReference>
<dbReference type="CDD" id="cd10792">
    <property type="entry name" value="GH57N_AmyC_like"/>
    <property type="match status" value="1"/>
</dbReference>
<evidence type="ECO:0000256" key="4">
    <source>
        <dbReference type="PIRSR" id="PIRSR640042-2"/>
    </source>
</evidence>
<dbReference type="Pfam" id="PF00534">
    <property type="entry name" value="Glycos_transf_1"/>
    <property type="match status" value="1"/>
</dbReference>
<comment type="caution">
    <text evidence="10">The sequence shown here is derived from an EMBL/GenBank/DDBJ whole genome shotgun (WGS) entry which is preliminary data.</text>
</comment>
<evidence type="ECO:0000259" key="6">
    <source>
        <dbReference type="Pfam" id="PF00534"/>
    </source>
</evidence>
<dbReference type="InterPro" id="IPR028995">
    <property type="entry name" value="Glyco_hydro_57/38_cen_sf"/>
</dbReference>
<reference evidence="11 13" key="2">
    <citation type="submission" date="2014-01" db="EMBL/GenBank/DDBJ databases">
        <title>Draft genome sequencing of Bacillus alcalophilus CGMCC 1.3604.</title>
        <authorList>
            <person name="Yang J."/>
            <person name="Diao L."/>
            <person name="Yang S."/>
        </authorList>
    </citation>
    <scope>NUCLEOTIDE SEQUENCE [LARGE SCALE GENOMIC DNA]</scope>
    <source>
        <strain evidence="11 13">CGMCC 1.3604</strain>
    </source>
</reference>
<name>A0A094WE08_ALKAL</name>
<feature type="binding site" evidence="4">
    <location>
        <position position="252"/>
    </location>
    <ligand>
        <name>substrate</name>
    </ligand>
</feature>
<dbReference type="GO" id="GO:0030979">
    <property type="term" value="P:alpha-glucan biosynthetic process"/>
    <property type="evidence" value="ECO:0007669"/>
    <property type="project" value="InterPro"/>
</dbReference>
<accession>A0A094WE08</accession>
<keyword evidence="2 5" id="KW-0119">Carbohydrate metabolism</keyword>
<dbReference type="EMBL" id="ALPT02000088">
    <property type="protein sequence ID" value="KGA95989.1"/>
    <property type="molecule type" value="Genomic_DNA"/>
</dbReference>
<evidence type="ECO:0000259" key="9">
    <source>
        <dbReference type="Pfam" id="PF13439"/>
    </source>
</evidence>
<dbReference type="GO" id="GO:0003844">
    <property type="term" value="F:1,4-alpha-glucan branching enzyme activity"/>
    <property type="evidence" value="ECO:0007669"/>
    <property type="project" value="InterPro"/>
</dbReference>
<evidence type="ECO:0000259" key="7">
    <source>
        <dbReference type="Pfam" id="PF03065"/>
    </source>
</evidence>
<dbReference type="InterPro" id="IPR028098">
    <property type="entry name" value="Glyco_trans_4-like_N"/>
</dbReference>
<dbReference type="InterPro" id="IPR011330">
    <property type="entry name" value="Glyco_hydro/deAcase_b/a-brl"/>
</dbReference>
<dbReference type="InterPro" id="IPR027291">
    <property type="entry name" value="Glyco_hydro_38_N_sf"/>
</dbReference>
<dbReference type="STRING" id="1218173.BALCAV_0218980"/>
<dbReference type="Proteomes" id="UP000002754">
    <property type="component" value="Unassembled WGS sequence"/>
</dbReference>
<evidence type="ECO:0000313" key="11">
    <source>
        <dbReference type="EMBL" id="THG91434.1"/>
    </source>
</evidence>
<dbReference type="InterPro" id="IPR001296">
    <property type="entry name" value="Glyco_trans_1"/>
</dbReference>
<keyword evidence="12" id="KW-1185">Reference proteome</keyword>
<dbReference type="Gene3D" id="1.20.1430.10">
    <property type="entry name" value="Families 57/38 glycoside transferase, middle domain"/>
    <property type="match status" value="1"/>
</dbReference>
<dbReference type="SUPFAM" id="SSF88688">
    <property type="entry name" value="Families 57/38 glycoside transferase middle domain"/>
    <property type="match status" value="1"/>
</dbReference>
<evidence type="ECO:0000256" key="3">
    <source>
        <dbReference type="PIRSR" id="PIRSR640042-1"/>
    </source>
</evidence>
<keyword evidence="10" id="KW-0808">Transferase</keyword>
<feature type="binding site" evidence="4">
    <location>
        <position position="396"/>
    </location>
    <ligand>
        <name>substrate</name>
    </ligand>
</feature>
<proteinExistence type="inferred from homology"/>
<dbReference type="SUPFAM" id="SSF88713">
    <property type="entry name" value="Glycoside hydrolase/deacetylase"/>
    <property type="match status" value="1"/>
</dbReference>
<dbReference type="OrthoDB" id="9803279at2"/>
<comment type="similarity">
    <text evidence="1 5">Belongs to the glycosyl hydrolase 57 family.</text>
</comment>
<protein>
    <submittedName>
        <fullName evidence="10">Glycosyl transferase</fullName>
    </submittedName>
</protein>
<dbReference type="RefSeq" id="WP_003323816.1">
    <property type="nucleotide sequence ID" value="NZ_ALPT02000088.1"/>
</dbReference>
<gene>
    <name evidence="11" type="ORF">AJ85_05030</name>
    <name evidence="10" type="ORF">BALCAV_0218980</name>
</gene>
<evidence type="ECO:0000313" key="13">
    <source>
        <dbReference type="Proteomes" id="UP000297014"/>
    </source>
</evidence>
<dbReference type="CDD" id="cd03801">
    <property type="entry name" value="GT4_PimA-like"/>
    <property type="match status" value="1"/>
</dbReference>
<feature type="binding site" evidence="4">
    <location>
        <position position="456"/>
    </location>
    <ligand>
        <name>substrate</name>
    </ligand>
</feature>
<dbReference type="AlphaFoldDB" id="A0A094WE08"/>
<evidence type="ECO:0000259" key="8">
    <source>
        <dbReference type="Pfam" id="PF09210"/>
    </source>
</evidence>
<evidence type="ECO:0000313" key="12">
    <source>
        <dbReference type="Proteomes" id="UP000002754"/>
    </source>
</evidence>
<dbReference type="PANTHER" id="PTHR41695:SF1">
    <property type="entry name" value="1,4-ALPHA-GLUCAN BRANCHING ENZYME TK1436"/>
    <property type="match status" value="1"/>
</dbReference>
<dbReference type="InterPro" id="IPR004300">
    <property type="entry name" value="Glyco_hydro_57_N"/>
</dbReference>
<feature type="domain" description="Glycosyl transferase family 1" evidence="6">
    <location>
        <begin position="739"/>
        <end position="895"/>
    </location>
</feature>
<dbReference type="Pfam" id="PF09210">
    <property type="entry name" value="BE_C"/>
    <property type="match status" value="1"/>
</dbReference>
<dbReference type="InterPro" id="IPR015293">
    <property type="entry name" value="BE_C"/>
</dbReference>
<dbReference type="Pfam" id="PF13439">
    <property type="entry name" value="Glyco_transf_4"/>
    <property type="match status" value="1"/>
</dbReference>
<evidence type="ECO:0000313" key="10">
    <source>
        <dbReference type="EMBL" id="KGA95989.1"/>
    </source>
</evidence>
<dbReference type="eggNOG" id="COG1543">
    <property type="taxonomic scope" value="Bacteria"/>
</dbReference>
<dbReference type="Gene3D" id="3.20.110.10">
    <property type="entry name" value="Glycoside hydrolase 38, N terminal domain"/>
    <property type="match status" value="1"/>
</dbReference>